<protein>
    <submittedName>
        <fullName evidence="2">Uncharacterized protein</fullName>
    </submittedName>
</protein>
<gene>
    <name evidence="2" type="ORF">PCOR1329_LOCUS36399</name>
</gene>
<accession>A0ABN9T7M8</accession>
<dbReference type="EMBL" id="CAUYUJ010014428">
    <property type="protein sequence ID" value="CAK0841111.1"/>
    <property type="molecule type" value="Genomic_DNA"/>
</dbReference>
<organism evidence="2 3">
    <name type="scientific">Prorocentrum cordatum</name>
    <dbReference type="NCBI Taxonomy" id="2364126"/>
    <lineage>
        <taxon>Eukaryota</taxon>
        <taxon>Sar</taxon>
        <taxon>Alveolata</taxon>
        <taxon>Dinophyceae</taxon>
        <taxon>Prorocentrales</taxon>
        <taxon>Prorocentraceae</taxon>
        <taxon>Prorocentrum</taxon>
    </lineage>
</organism>
<dbReference type="Proteomes" id="UP001189429">
    <property type="component" value="Unassembled WGS sequence"/>
</dbReference>
<sequence length="278" mass="29829">MVMRMHLVQRNGTRWIYVKPDTSLALEGSCCCMPIERPGSQRLLRGSWRTASAAGRLAARASLAAGAALTASALTGSLCQMLPTPPRVWSLAARTAGAGRTELLEALRRDGFVRVELSRAELSTLEEAVGEFGQARAFRYPPPPPDPDASFALAPDVPAVQIRMAPPFSRCFNTLYGILVVAAHSLLGTEHVAPPRRAASRLWLRATGPDDGARWVAPGSGQLLLWAGDGLELPGVEPVEHCVRVDPEGPYIEHSHSRPDPAAPPSGNRRSVALVLDE</sequence>
<proteinExistence type="predicted"/>
<evidence type="ECO:0000313" key="3">
    <source>
        <dbReference type="Proteomes" id="UP001189429"/>
    </source>
</evidence>
<keyword evidence="3" id="KW-1185">Reference proteome</keyword>
<comment type="caution">
    <text evidence="2">The sequence shown here is derived from an EMBL/GenBank/DDBJ whole genome shotgun (WGS) entry which is preliminary data.</text>
</comment>
<feature type="compositionally biased region" description="Basic and acidic residues" evidence="1">
    <location>
        <begin position="250"/>
        <end position="259"/>
    </location>
</feature>
<reference evidence="2" key="1">
    <citation type="submission" date="2023-10" db="EMBL/GenBank/DDBJ databases">
        <authorList>
            <person name="Chen Y."/>
            <person name="Shah S."/>
            <person name="Dougan E. K."/>
            <person name="Thang M."/>
            <person name="Chan C."/>
        </authorList>
    </citation>
    <scope>NUCLEOTIDE SEQUENCE [LARGE SCALE GENOMIC DNA]</scope>
</reference>
<evidence type="ECO:0000313" key="2">
    <source>
        <dbReference type="EMBL" id="CAK0841111.1"/>
    </source>
</evidence>
<evidence type="ECO:0000256" key="1">
    <source>
        <dbReference type="SAM" id="MobiDB-lite"/>
    </source>
</evidence>
<name>A0ABN9T7M8_9DINO</name>
<feature type="region of interest" description="Disordered" evidence="1">
    <location>
        <begin position="250"/>
        <end position="278"/>
    </location>
</feature>